<evidence type="ECO:0000259" key="1">
    <source>
        <dbReference type="PROSITE" id="PS51178"/>
    </source>
</evidence>
<reference evidence="2" key="1">
    <citation type="submission" date="2020-04" db="EMBL/GenBank/DDBJ databases">
        <authorList>
            <person name="Chiriac C."/>
            <person name="Salcher M."/>
            <person name="Ghai R."/>
            <person name="Kavagutti S V."/>
        </authorList>
    </citation>
    <scope>NUCLEOTIDE SEQUENCE</scope>
</reference>
<proteinExistence type="predicted"/>
<evidence type="ECO:0000313" key="2">
    <source>
        <dbReference type="EMBL" id="CAB4155581.1"/>
    </source>
</evidence>
<name>A0A6J5NDH4_9CAUD</name>
<gene>
    <name evidence="2" type="ORF">UFOVP660_14</name>
</gene>
<dbReference type="Pfam" id="PF03793">
    <property type="entry name" value="PASTA"/>
    <property type="match status" value="2"/>
</dbReference>
<feature type="domain" description="PASTA" evidence="1">
    <location>
        <begin position="483"/>
        <end position="550"/>
    </location>
</feature>
<dbReference type="EMBL" id="LR796627">
    <property type="protein sequence ID" value="CAB4155581.1"/>
    <property type="molecule type" value="Genomic_DNA"/>
</dbReference>
<dbReference type="PROSITE" id="PS51178">
    <property type="entry name" value="PASTA"/>
    <property type="match status" value="3"/>
</dbReference>
<feature type="domain" description="PASTA" evidence="1">
    <location>
        <begin position="210"/>
        <end position="278"/>
    </location>
</feature>
<accession>A0A6J5NDH4</accession>
<dbReference type="CDD" id="cd06577">
    <property type="entry name" value="PASTA_pknB"/>
    <property type="match status" value="4"/>
</dbReference>
<organism evidence="2">
    <name type="scientific">uncultured Caudovirales phage</name>
    <dbReference type="NCBI Taxonomy" id="2100421"/>
    <lineage>
        <taxon>Viruses</taxon>
        <taxon>Duplodnaviria</taxon>
        <taxon>Heunggongvirae</taxon>
        <taxon>Uroviricota</taxon>
        <taxon>Caudoviricetes</taxon>
        <taxon>Peduoviridae</taxon>
        <taxon>Maltschvirus</taxon>
        <taxon>Maltschvirus maltsch</taxon>
    </lineage>
</organism>
<feature type="domain" description="PASTA" evidence="1">
    <location>
        <begin position="347"/>
        <end position="414"/>
    </location>
</feature>
<dbReference type="InterPro" id="IPR005543">
    <property type="entry name" value="PASTA_dom"/>
</dbReference>
<sequence length="760" mass="80743">MQKIWDGSTWDTRRNIKVWNGTSWIANSKLKVRTSISWLPSPVSDVDASQVIKWSIEAPTPPPPPPPVTHIVPDLDLKTTTELNNILTPLNFSYTIAGYETTSVLANDDKVVIDSQIPAAGETMSEGLSVSVKLYNFVQPTTTVPNIAGYLTSAANTALTDAQLVVGSPLDTVETYDGTLVGKVITGSIYPTPGSTVDTGTSVVYDYYIQKPYVTVPNLVGTDEDNIYTALSGVNLSVGTRTAVGTTDATKDGIIKSTTPVSGTQVQTNSSVAYEVYTHTLATVPSIVGLTQAQADAALQAANLYSGTISNIETTVVANEGKVASQVTASGQIVNKFSNINYSVYVPNTVIQVPSLVNLTYETAHNLLINAELNENVTFFNTPDTNLHLKVKSQSPAAGTTVSVQSTVTLVVYVPMPTYTVPSIIGQTPSTGAINTNFTWGTNSLGSDSTQTLGDVGKVSRQVPAAGSSAQAGAIAYGVYTDGRPTVGNYAGQARTTAQNNIAALGLNYSVTYQNQTFNGQATADTVASQSPASGTKLAAGSTVTITVWNAYVPQPVTRTATVYVGDDALNGYMRNGTNYSTSASNLDWKWQAHYKLLNGAGTRVSTSTYARMTGYVGYQSATNGKQAMTFRQNPTEVDSWIKSNITNNASYQLGTVDFVFSVGSVGNNGKTWVLDWMGDITSAPTTYTDANRTDTQTIYNINNGDTISVTLNSTMKNYSWTNGYGIGIAAGKTASNASVTYGSVNWAYFAANITWTEYV</sequence>
<protein>
    <submittedName>
        <fullName evidence="2">PASTA_pknB domain containing protein</fullName>
    </submittedName>
</protein>
<dbReference type="SMART" id="SM00740">
    <property type="entry name" value="PASTA"/>
    <property type="match status" value="4"/>
</dbReference>
<dbReference type="Gene3D" id="3.30.10.20">
    <property type="match status" value="5"/>
</dbReference>